<keyword evidence="1" id="KW-0472">Membrane</keyword>
<dbReference type="OrthoDB" id="9950290at2"/>
<keyword evidence="1" id="KW-1133">Transmembrane helix</keyword>
<gene>
    <name evidence="2" type="ORF">Cflav_PD2072</name>
</gene>
<evidence type="ECO:0000313" key="2">
    <source>
        <dbReference type="EMBL" id="EEF59023.1"/>
    </source>
</evidence>
<name>B9XMI1_PEDPL</name>
<dbReference type="RefSeq" id="WP_007417020.1">
    <property type="nucleotide sequence ID" value="NZ_ABOX02000034.1"/>
</dbReference>
<dbReference type="EMBL" id="ABOX02000034">
    <property type="protein sequence ID" value="EEF59023.1"/>
    <property type="molecule type" value="Genomic_DNA"/>
</dbReference>
<dbReference type="AlphaFoldDB" id="B9XMI1"/>
<organism evidence="2 3">
    <name type="scientific">Pedosphaera parvula (strain Ellin514)</name>
    <dbReference type="NCBI Taxonomy" id="320771"/>
    <lineage>
        <taxon>Bacteria</taxon>
        <taxon>Pseudomonadati</taxon>
        <taxon>Verrucomicrobiota</taxon>
        <taxon>Pedosphaerae</taxon>
        <taxon>Pedosphaerales</taxon>
        <taxon>Pedosphaeraceae</taxon>
        <taxon>Pedosphaera</taxon>
    </lineage>
</organism>
<sequence precursor="true">MQTSVSPILLFAMLAGILGLAAIVVAFCLRPTKQSRIGFTVAVLPALLMLALFYSLAIHMHQSLGAWPTSIGERGFPAPLVTHGYIAVNYFGVLVMGSIFVWPVAFLLCLAIRRWRVCLYYLGVFALTCLVCFGAMLLAPSQFLNWWWD</sequence>
<evidence type="ECO:0000313" key="3">
    <source>
        <dbReference type="Proteomes" id="UP000003688"/>
    </source>
</evidence>
<dbReference type="Proteomes" id="UP000003688">
    <property type="component" value="Unassembled WGS sequence"/>
</dbReference>
<dbReference type="STRING" id="320771.Cflav_PD2072"/>
<protein>
    <submittedName>
        <fullName evidence="2">Uncharacterized protein</fullName>
    </submittedName>
</protein>
<keyword evidence="3" id="KW-1185">Reference proteome</keyword>
<reference evidence="2 3" key="1">
    <citation type="journal article" date="2011" name="J. Bacteriol.">
        <title>Genome sequence of 'Pedosphaera parvula' Ellin514, an aerobic Verrucomicrobial isolate from pasture soil.</title>
        <authorList>
            <person name="Kant R."/>
            <person name="van Passel M.W."/>
            <person name="Sangwan P."/>
            <person name="Palva A."/>
            <person name="Lucas S."/>
            <person name="Copeland A."/>
            <person name="Lapidus A."/>
            <person name="Glavina Del Rio T."/>
            <person name="Dalin E."/>
            <person name="Tice H."/>
            <person name="Bruce D."/>
            <person name="Goodwin L."/>
            <person name="Pitluck S."/>
            <person name="Chertkov O."/>
            <person name="Larimer F.W."/>
            <person name="Land M.L."/>
            <person name="Hauser L."/>
            <person name="Brettin T.S."/>
            <person name="Detter J.C."/>
            <person name="Han S."/>
            <person name="de Vos W.M."/>
            <person name="Janssen P.H."/>
            <person name="Smidt H."/>
        </authorList>
    </citation>
    <scope>NUCLEOTIDE SEQUENCE [LARGE SCALE GENOMIC DNA]</scope>
    <source>
        <strain evidence="2 3">Ellin514</strain>
    </source>
</reference>
<feature type="transmembrane region" description="Helical" evidence="1">
    <location>
        <begin position="119"/>
        <end position="139"/>
    </location>
</feature>
<accession>B9XMI1</accession>
<evidence type="ECO:0000256" key="1">
    <source>
        <dbReference type="SAM" id="Phobius"/>
    </source>
</evidence>
<feature type="transmembrane region" description="Helical" evidence="1">
    <location>
        <begin position="41"/>
        <end position="60"/>
    </location>
</feature>
<comment type="caution">
    <text evidence="2">The sequence shown here is derived from an EMBL/GenBank/DDBJ whole genome shotgun (WGS) entry which is preliminary data.</text>
</comment>
<keyword evidence="1" id="KW-0812">Transmembrane</keyword>
<proteinExistence type="predicted"/>
<feature type="transmembrane region" description="Helical" evidence="1">
    <location>
        <begin position="90"/>
        <end position="112"/>
    </location>
</feature>
<feature type="transmembrane region" description="Helical" evidence="1">
    <location>
        <begin position="6"/>
        <end position="29"/>
    </location>
</feature>